<evidence type="ECO:0000256" key="1">
    <source>
        <dbReference type="SAM" id="Coils"/>
    </source>
</evidence>
<keyword evidence="2" id="KW-1185">Reference proteome</keyword>
<sequence length="206" mass="22658">MWCDTVSSWLSHNGKSGGPGTHFHLGEVRKIHESVFPNGTMSIPDGTLSLFVVLMTSVAVTSQSTVVQELQGKLDQLEDDLAKLSQYAMMQQFAAEERVRSEGYSGVNVIRGTEMGIFNYHSNSHVGNGMMAIHDHPNYFRTIGQGEIVAVLNGVSFRTRHNDYSLVMASPNSTEKHAVEDIPFPEVPPEVTNKLLVKVSPCGRLI</sequence>
<gene>
    <name evidence="3" type="primary">LOC101848451</name>
</gene>
<organism evidence="2 3">
    <name type="scientific">Aplysia californica</name>
    <name type="common">California sea hare</name>
    <dbReference type="NCBI Taxonomy" id="6500"/>
    <lineage>
        <taxon>Eukaryota</taxon>
        <taxon>Metazoa</taxon>
        <taxon>Spiralia</taxon>
        <taxon>Lophotrochozoa</taxon>
        <taxon>Mollusca</taxon>
        <taxon>Gastropoda</taxon>
        <taxon>Heterobranchia</taxon>
        <taxon>Euthyneura</taxon>
        <taxon>Tectipleura</taxon>
        <taxon>Aplysiida</taxon>
        <taxon>Aplysioidea</taxon>
        <taxon>Aplysiidae</taxon>
        <taxon>Aplysia</taxon>
    </lineage>
</organism>
<dbReference type="GeneID" id="101848451"/>
<accession>A0ABM0JYH3</accession>
<protein>
    <submittedName>
        <fullName evidence="3">Uncharacterized protein LOC101848451</fullName>
    </submittedName>
</protein>
<dbReference type="RefSeq" id="XP_005104512.2">
    <property type="nucleotide sequence ID" value="XM_005104455.2"/>
</dbReference>
<evidence type="ECO:0000313" key="3">
    <source>
        <dbReference type="RefSeq" id="XP_005104512.2"/>
    </source>
</evidence>
<evidence type="ECO:0000313" key="2">
    <source>
        <dbReference type="Proteomes" id="UP000694888"/>
    </source>
</evidence>
<keyword evidence="1" id="KW-0175">Coiled coil</keyword>
<dbReference type="Proteomes" id="UP000694888">
    <property type="component" value="Unplaced"/>
</dbReference>
<proteinExistence type="predicted"/>
<reference evidence="3" key="1">
    <citation type="submission" date="2025-08" db="UniProtKB">
        <authorList>
            <consortium name="RefSeq"/>
        </authorList>
    </citation>
    <scope>IDENTIFICATION</scope>
</reference>
<name>A0ABM0JYH3_APLCA</name>
<feature type="coiled-coil region" evidence="1">
    <location>
        <begin position="60"/>
        <end position="87"/>
    </location>
</feature>